<sequence>MRRAGQLEPKTSCARSRPMWRKWSGCSRRSGSCRQPVRSGSSWSCVCGLAWSRNSRPCVHSRDRQVPQVVAVAVVGLQSSAPCDCQNNCERRRSRSWRWRPT</sequence>
<reference evidence="1 2" key="1">
    <citation type="journal article" date="2012" name="Nature">
        <title>The bonobo genome compared with the chimpanzee and human genomes.</title>
        <authorList>
            <person name="Prufer K."/>
            <person name="Munch K."/>
            <person name="Hellmann I."/>
            <person name="Akagi K."/>
            <person name="Miller J.R."/>
            <person name="Walenz B."/>
            <person name="Koren S."/>
            <person name="Sutton G."/>
            <person name="Kodira C."/>
            <person name="Winer R."/>
            <person name="Knight J.R."/>
            <person name="Mullikin J.C."/>
            <person name="Meader S.J."/>
            <person name="Ponting C.P."/>
            <person name="Lunter G."/>
            <person name="Higashino S."/>
            <person name="Hobolth A."/>
            <person name="Dutheil J."/>
            <person name="Karakoc E."/>
            <person name="Alkan C."/>
            <person name="Sajjadian S."/>
            <person name="Catacchio C.R."/>
            <person name="Ventura M."/>
            <person name="Marques-Bonet T."/>
            <person name="Eichler E.E."/>
            <person name="Andre C."/>
            <person name="Atencia R."/>
            <person name="Mugisha L."/>
            <person name="Junhold J."/>
            <person name="Patterson N."/>
            <person name="Siebauer M."/>
            <person name="Good J.M."/>
            <person name="Fischer A."/>
            <person name="Ptak S.E."/>
            <person name="Lachmann M."/>
            <person name="Symer D.E."/>
            <person name="Mailund T."/>
            <person name="Schierup M.H."/>
            <person name="Andres A.M."/>
            <person name="Kelso J."/>
            <person name="Paabo S."/>
        </authorList>
    </citation>
    <scope>NUCLEOTIDE SEQUENCE [LARGE SCALE GENOMIC DNA]</scope>
</reference>
<protein>
    <submittedName>
        <fullName evidence="1">Angiomotin like 2</fullName>
    </submittedName>
</protein>
<organism evidence="1 2">
    <name type="scientific">Pan paniscus</name>
    <name type="common">Pygmy chimpanzee</name>
    <name type="synonym">Bonobo</name>
    <dbReference type="NCBI Taxonomy" id="9597"/>
    <lineage>
        <taxon>Eukaryota</taxon>
        <taxon>Metazoa</taxon>
        <taxon>Chordata</taxon>
        <taxon>Craniata</taxon>
        <taxon>Vertebrata</taxon>
        <taxon>Euteleostomi</taxon>
        <taxon>Mammalia</taxon>
        <taxon>Eutheria</taxon>
        <taxon>Euarchontoglires</taxon>
        <taxon>Primates</taxon>
        <taxon>Haplorrhini</taxon>
        <taxon>Catarrhini</taxon>
        <taxon>Hominidae</taxon>
        <taxon>Pan</taxon>
    </lineage>
</organism>
<reference evidence="1" key="3">
    <citation type="submission" date="2025-09" db="UniProtKB">
        <authorList>
            <consortium name="Ensembl"/>
        </authorList>
    </citation>
    <scope>IDENTIFICATION</scope>
</reference>
<evidence type="ECO:0000313" key="2">
    <source>
        <dbReference type="Proteomes" id="UP000240080"/>
    </source>
</evidence>
<dbReference type="Bgee" id="ENSPPAG00000042540">
    <property type="expression patterns" value="Expressed in placenta and 6 other cell types or tissues"/>
</dbReference>
<keyword evidence="2" id="KW-1185">Reference proteome</keyword>
<dbReference type="GeneTree" id="ENSGT00940000156577"/>
<evidence type="ECO:0000313" key="1">
    <source>
        <dbReference type="Ensembl" id="ENSPPAP00000039707.1"/>
    </source>
</evidence>
<accession>A0A2R9CNC7</accession>
<reference evidence="1" key="2">
    <citation type="submission" date="2025-08" db="UniProtKB">
        <authorList>
            <consortium name="Ensembl"/>
        </authorList>
    </citation>
    <scope>IDENTIFICATION</scope>
</reference>
<dbReference type="Proteomes" id="UP000240080">
    <property type="component" value="Chromosome 3"/>
</dbReference>
<dbReference type="Ensembl" id="ENSPPAT00000062619.1">
    <property type="protein sequence ID" value="ENSPPAP00000039707.1"/>
    <property type="gene ID" value="ENSPPAG00000042540.1"/>
</dbReference>
<dbReference type="AlphaFoldDB" id="A0A2R9CNC7"/>
<proteinExistence type="predicted"/>
<gene>
    <name evidence="1" type="primary">AMOTL2</name>
</gene>
<name>A0A2R9CNC7_PANPA</name>
<dbReference type="EMBL" id="AJFE02078310">
    <property type="status" value="NOT_ANNOTATED_CDS"/>
    <property type="molecule type" value="Genomic_DNA"/>
</dbReference>